<dbReference type="InterPro" id="IPR036055">
    <property type="entry name" value="LDL_receptor-like_sf"/>
</dbReference>
<keyword evidence="1 2" id="KW-1015">Disulfide bond</keyword>
<dbReference type="Proteomes" id="UP000694843">
    <property type="component" value="Unplaced"/>
</dbReference>
<evidence type="ECO:0000313" key="4">
    <source>
        <dbReference type="Proteomes" id="UP000694843"/>
    </source>
</evidence>
<organism evidence="4 5">
    <name type="scientific">Hyalella azteca</name>
    <name type="common">Amphipod</name>
    <dbReference type="NCBI Taxonomy" id="294128"/>
    <lineage>
        <taxon>Eukaryota</taxon>
        <taxon>Metazoa</taxon>
        <taxon>Ecdysozoa</taxon>
        <taxon>Arthropoda</taxon>
        <taxon>Crustacea</taxon>
        <taxon>Multicrustacea</taxon>
        <taxon>Malacostraca</taxon>
        <taxon>Eumalacostraca</taxon>
        <taxon>Peracarida</taxon>
        <taxon>Amphipoda</taxon>
        <taxon>Senticaudata</taxon>
        <taxon>Talitrida</taxon>
        <taxon>Talitroidea</taxon>
        <taxon>Hyalellidae</taxon>
        <taxon>Hyalella</taxon>
    </lineage>
</organism>
<dbReference type="OrthoDB" id="6380392at2759"/>
<accession>A0A8B7PCE1</accession>
<evidence type="ECO:0000256" key="1">
    <source>
        <dbReference type="ARBA" id="ARBA00023157"/>
    </source>
</evidence>
<evidence type="ECO:0000313" key="5">
    <source>
        <dbReference type="RefSeq" id="XP_018023680.1"/>
    </source>
</evidence>
<comment type="caution">
    <text evidence="2">Lacks conserved residue(s) required for the propagation of feature annotation.</text>
</comment>
<evidence type="ECO:0000256" key="2">
    <source>
        <dbReference type="PROSITE-ProRule" id="PRU00124"/>
    </source>
</evidence>
<reference evidence="5" key="1">
    <citation type="submission" date="2025-08" db="UniProtKB">
        <authorList>
            <consortium name="RefSeq"/>
        </authorList>
    </citation>
    <scope>IDENTIFICATION</scope>
    <source>
        <tissue evidence="5">Whole organism</tissue>
    </source>
</reference>
<dbReference type="InterPro" id="IPR002172">
    <property type="entry name" value="LDrepeatLR_classA_rpt"/>
</dbReference>
<dbReference type="Gene3D" id="4.10.400.10">
    <property type="entry name" value="Low-density Lipoprotein Receptor"/>
    <property type="match status" value="1"/>
</dbReference>
<dbReference type="SMART" id="SM00192">
    <property type="entry name" value="LDLa"/>
    <property type="match status" value="1"/>
</dbReference>
<sequence length="97" mass="10569">MKVICFILLFVLLVGVALGVPARTRRALTCKPGALACSDGSRCVPRQFVCDGVFDCGNGQDEENCSRRSNANVPDQRIDDERNVPTFGLEIGNVRNI</sequence>
<protein>
    <submittedName>
        <fullName evidence="5">Subgroup A Rous sarcoma virus receptor pg950</fullName>
    </submittedName>
</protein>
<evidence type="ECO:0000256" key="3">
    <source>
        <dbReference type="SAM" id="SignalP"/>
    </source>
</evidence>
<feature type="chain" id="PRO_5034753744" evidence="3">
    <location>
        <begin position="20"/>
        <end position="97"/>
    </location>
</feature>
<dbReference type="SUPFAM" id="SSF57424">
    <property type="entry name" value="LDL receptor-like module"/>
    <property type="match status" value="1"/>
</dbReference>
<dbReference type="GeneID" id="108679545"/>
<keyword evidence="4" id="KW-1185">Reference proteome</keyword>
<dbReference type="RefSeq" id="XP_018023680.1">
    <property type="nucleotide sequence ID" value="XM_018168191.2"/>
</dbReference>
<feature type="disulfide bond" evidence="2">
    <location>
        <begin position="50"/>
        <end position="65"/>
    </location>
</feature>
<dbReference type="KEGG" id="hazt:108679545"/>
<proteinExistence type="predicted"/>
<dbReference type="InterPro" id="IPR023415">
    <property type="entry name" value="LDLR_class-A_CS"/>
</dbReference>
<gene>
    <name evidence="5" type="primary">LOC108679545</name>
</gene>
<dbReference type="Pfam" id="PF00057">
    <property type="entry name" value="Ldl_recept_a"/>
    <property type="match status" value="1"/>
</dbReference>
<keyword evidence="5" id="KW-0675">Receptor</keyword>
<name>A0A8B7PCE1_HYAAZ</name>
<dbReference type="CDD" id="cd00112">
    <property type="entry name" value="LDLa"/>
    <property type="match status" value="1"/>
</dbReference>
<keyword evidence="3" id="KW-0732">Signal</keyword>
<feature type="signal peptide" evidence="3">
    <location>
        <begin position="1"/>
        <end position="19"/>
    </location>
</feature>
<dbReference type="AlphaFoldDB" id="A0A8B7PCE1"/>
<dbReference type="PROSITE" id="PS50068">
    <property type="entry name" value="LDLRA_2"/>
    <property type="match status" value="1"/>
</dbReference>
<dbReference type="PROSITE" id="PS01209">
    <property type="entry name" value="LDLRA_1"/>
    <property type="match status" value="1"/>
</dbReference>